<dbReference type="AlphaFoldDB" id="X1J532"/>
<accession>X1J532</accession>
<proteinExistence type="predicted"/>
<feature type="non-terminal residue" evidence="1">
    <location>
        <position position="1"/>
    </location>
</feature>
<dbReference type="EMBL" id="BARU01044195">
    <property type="protein sequence ID" value="GAH76600.1"/>
    <property type="molecule type" value="Genomic_DNA"/>
</dbReference>
<reference evidence="1" key="1">
    <citation type="journal article" date="2014" name="Front. Microbiol.">
        <title>High frequency of phylogenetically diverse reductive dehalogenase-homologous genes in deep subseafloor sedimentary metagenomes.</title>
        <authorList>
            <person name="Kawai M."/>
            <person name="Futagami T."/>
            <person name="Toyoda A."/>
            <person name="Takaki Y."/>
            <person name="Nishi S."/>
            <person name="Hori S."/>
            <person name="Arai W."/>
            <person name="Tsubouchi T."/>
            <person name="Morono Y."/>
            <person name="Uchiyama I."/>
            <person name="Ito T."/>
            <person name="Fujiyama A."/>
            <person name="Inagaki F."/>
            <person name="Takami H."/>
        </authorList>
    </citation>
    <scope>NUCLEOTIDE SEQUENCE</scope>
    <source>
        <strain evidence="1">Expedition CK06-06</strain>
    </source>
</reference>
<evidence type="ECO:0000313" key="1">
    <source>
        <dbReference type="EMBL" id="GAH76600.1"/>
    </source>
</evidence>
<organism evidence="1">
    <name type="scientific">marine sediment metagenome</name>
    <dbReference type="NCBI Taxonomy" id="412755"/>
    <lineage>
        <taxon>unclassified sequences</taxon>
        <taxon>metagenomes</taxon>
        <taxon>ecological metagenomes</taxon>
    </lineage>
</organism>
<sequence>RVVIDGIPSVLISYNIDHLPVRGLVRSKV</sequence>
<comment type="caution">
    <text evidence="1">The sequence shown here is derived from an EMBL/GenBank/DDBJ whole genome shotgun (WGS) entry which is preliminary data.</text>
</comment>
<gene>
    <name evidence="1" type="ORF">S03H2_67487</name>
</gene>
<protein>
    <submittedName>
        <fullName evidence="1">Uncharacterized protein</fullName>
    </submittedName>
</protein>
<name>X1J532_9ZZZZ</name>